<reference evidence="7" key="1">
    <citation type="submission" date="2020-09" db="EMBL/GenBank/DDBJ databases">
        <title>A novel bacterium of genus Paenibacillus, isolated from South China Sea.</title>
        <authorList>
            <person name="Huang H."/>
            <person name="Mo K."/>
            <person name="Hu Y."/>
        </authorList>
    </citation>
    <scope>NUCLEOTIDE SEQUENCE</scope>
    <source>
        <strain evidence="7">IB182363</strain>
    </source>
</reference>
<accession>A0A927CIT3</accession>
<dbReference type="Pfam" id="PF01957">
    <property type="entry name" value="NfeD"/>
    <property type="match status" value="1"/>
</dbReference>
<dbReference type="AlphaFoldDB" id="A0A927CIT3"/>
<keyword evidence="4 5" id="KW-0472">Membrane</keyword>
<name>A0A927CIT3_9BACL</name>
<feature type="transmembrane region" description="Helical" evidence="5">
    <location>
        <begin position="47"/>
        <end position="65"/>
    </location>
</feature>
<sequence>MEIWAIWLIIAGVLLIVEMLTLTFYLLWFGLGALAAAAVAWLFPESFAAQALTGSVVVIVLTIFTKPLTRRFRKSRGFKDAVDDLVGRQGIVVEDITADKPGIVKIGGDTWSAVADEYVGKGETVVIVNRGSAVLEVRRWGGSV</sequence>
<dbReference type="PANTHER" id="PTHR33507">
    <property type="entry name" value="INNER MEMBRANE PROTEIN YBBJ"/>
    <property type="match status" value="1"/>
</dbReference>
<keyword evidence="8" id="KW-1185">Reference proteome</keyword>
<dbReference type="InterPro" id="IPR052165">
    <property type="entry name" value="Membrane_assoc_protease"/>
</dbReference>
<evidence type="ECO:0000256" key="5">
    <source>
        <dbReference type="SAM" id="Phobius"/>
    </source>
</evidence>
<evidence type="ECO:0000256" key="1">
    <source>
        <dbReference type="ARBA" id="ARBA00004141"/>
    </source>
</evidence>
<feature type="domain" description="NfeD-like C-terminal" evidence="6">
    <location>
        <begin position="82"/>
        <end position="139"/>
    </location>
</feature>
<evidence type="ECO:0000259" key="6">
    <source>
        <dbReference type="Pfam" id="PF01957"/>
    </source>
</evidence>
<feature type="transmembrane region" description="Helical" evidence="5">
    <location>
        <begin position="7"/>
        <end position="27"/>
    </location>
</feature>
<comment type="subcellular location">
    <subcellularLocation>
        <location evidence="1">Membrane</location>
        <topology evidence="1">Multi-pass membrane protein</topology>
    </subcellularLocation>
</comment>
<evidence type="ECO:0000313" key="7">
    <source>
        <dbReference type="EMBL" id="MBD2866666.1"/>
    </source>
</evidence>
<protein>
    <submittedName>
        <fullName evidence="7">NfeD family protein</fullName>
    </submittedName>
</protein>
<dbReference type="InterPro" id="IPR002810">
    <property type="entry name" value="NfeD-like_C"/>
</dbReference>
<dbReference type="SUPFAM" id="SSF141322">
    <property type="entry name" value="NfeD domain-like"/>
    <property type="match status" value="1"/>
</dbReference>
<evidence type="ECO:0000256" key="4">
    <source>
        <dbReference type="ARBA" id="ARBA00023136"/>
    </source>
</evidence>
<dbReference type="EMBL" id="JACXJA010000065">
    <property type="protein sequence ID" value="MBD2866666.1"/>
    <property type="molecule type" value="Genomic_DNA"/>
</dbReference>
<dbReference type="InterPro" id="IPR012340">
    <property type="entry name" value="NA-bd_OB-fold"/>
</dbReference>
<organism evidence="7 8">
    <name type="scientific">Paenibacillus oceani</name>
    <dbReference type="NCBI Taxonomy" id="2772510"/>
    <lineage>
        <taxon>Bacteria</taxon>
        <taxon>Bacillati</taxon>
        <taxon>Bacillota</taxon>
        <taxon>Bacilli</taxon>
        <taxon>Bacillales</taxon>
        <taxon>Paenibacillaceae</taxon>
        <taxon>Paenibacillus</taxon>
    </lineage>
</organism>
<gene>
    <name evidence="7" type="ORF">IDH45_32330</name>
</gene>
<proteinExistence type="predicted"/>
<evidence type="ECO:0000313" key="8">
    <source>
        <dbReference type="Proteomes" id="UP000639396"/>
    </source>
</evidence>
<keyword evidence="2 5" id="KW-0812">Transmembrane</keyword>
<dbReference type="GO" id="GO:0005886">
    <property type="term" value="C:plasma membrane"/>
    <property type="evidence" value="ECO:0007669"/>
    <property type="project" value="TreeGrafter"/>
</dbReference>
<keyword evidence="3 5" id="KW-1133">Transmembrane helix</keyword>
<comment type="caution">
    <text evidence="7">The sequence shown here is derived from an EMBL/GenBank/DDBJ whole genome shotgun (WGS) entry which is preliminary data.</text>
</comment>
<dbReference type="RefSeq" id="WP_190932281.1">
    <property type="nucleotide sequence ID" value="NZ_JACXJA010000065.1"/>
</dbReference>
<dbReference type="PANTHER" id="PTHR33507:SF3">
    <property type="entry name" value="INNER MEMBRANE PROTEIN YBBJ"/>
    <property type="match status" value="1"/>
</dbReference>
<evidence type="ECO:0000256" key="3">
    <source>
        <dbReference type="ARBA" id="ARBA00022989"/>
    </source>
</evidence>
<evidence type="ECO:0000256" key="2">
    <source>
        <dbReference type="ARBA" id="ARBA00022692"/>
    </source>
</evidence>
<dbReference type="Gene3D" id="2.40.50.140">
    <property type="entry name" value="Nucleic acid-binding proteins"/>
    <property type="match status" value="1"/>
</dbReference>
<dbReference type="Proteomes" id="UP000639396">
    <property type="component" value="Unassembled WGS sequence"/>
</dbReference>